<accession>I3C4C0</accession>
<dbReference type="RefSeq" id="WP_008611660.1">
    <property type="nucleotide sequence ID" value="NZ_JH651379.1"/>
</dbReference>
<name>I3C4C0_9FLAO</name>
<proteinExistence type="predicted"/>
<dbReference type="STRING" id="926559.JoomaDRAFT_1448"/>
<dbReference type="Proteomes" id="UP000004690">
    <property type="component" value="Unassembled WGS sequence"/>
</dbReference>
<evidence type="ECO:0000313" key="1">
    <source>
        <dbReference type="EMBL" id="EIJ38463.1"/>
    </source>
</evidence>
<dbReference type="HOGENOM" id="CLU_1989630_0_0_10"/>
<dbReference type="AlphaFoldDB" id="I3C4C0"/>
<dbReference type="EMBL" id="JH651379">
    <property type="protein sequence ID" value="EIJ38463.1"/>
    <property type="molecule type" value="Genomic_DNA"/>
</dbReference>
<evidence type="ECO:0000313" key="2">
    <source>
        <dbReference type="Proteomes" id="UP000004690"/>
    </source>
</evidence>
<organism evidence="1 2">
    <name type="scientific">Galbibacter orientalis DSM 19592</name>
    <dbReference type="NCBI Taxonomy" id="926559"/>
    <lineage>
        <taxon>Bacteria</taxon>
        <taxon>Pseudomonadati</taxon>
        <taxon>Bacteroidota</taxon>
        <taxon>Flavobacteriia</taxon>
        <taxon>Flavobacteriales</taxon>
        <taxon>Flavobacteriaceae</taxon>
        <taxon>Galbibacter</taxon>
    </lineage>
</organism>
<gene>
    <name evidence="1" type="ORF">JoomaDRAFT_1448</name>
</gene>
<sequence length="125" mass="14822">MSLFNFENYKFKMDKDGFIPLSEFADPLFENDVVSLAQIVTEQPDEILFKEKNVKHNIRLKTIEITPDPIFPNIKHATACEGGIHKDSFVDYVEIMRKLQKQSTEWFEKFVEDYNEEVKKRFPKD</sequence>
<reference evidence="1 2" key="1">
    <citation type="submission" date="2012-02" db="EMBL/GenBank/DDBJ databases">
        <title>Improved High-Quality Draft genome of Joostella marina DSM 19592.</title>
        <authorList>
            <consortium name="US DOE Joint Genome Institute (JGI-PGF)"/>
            <person name="Lucas S."/>
            <person name="Copeland A."/>
            <person name="Lapidus A."/>
            <person name="Bruce D."/>
            <person name="Goodwin L."/>
            <person name="Pitluck S."/>
            <person name="Peters L."/>
            <person name="Chertkov O."/>
            <person name="Ovchinnikova G."/>
            <person name="Kyrpides N."/>
            <person name="Mavromatis K."/>
            <person name="Detter J.C."/>
            <person name="Han C."/>
            <person name="Land M."/>
            <person name="Hauser L."/>
            <person name="Markowitz V."/>
            <person name="Cheng J.-F."/>
            <person name="Hugenholtz P."/>
            <person name="Woyke T."/>
            <person name="Wu D."/>
            <person name="Tindall B."/>
            <person name="Brambilla E."/>
            <person name="Klenk H.-P."/>
            <person name="Eisen J.A."/>
        </authorList>
    </citation>
    <scope>NUCLEOTIDE SEQUENCE [LARGE SCALE GENOMIC DNA]</scope>
    <source>
        <strain evidence="1 2">DSM 19592</strain>
    </source>
</reference>
<protein>
    <submittedName>
        <fullName evidence="1">Uncharacterized protein</fullName>
    </submittedName>
</protein>
<keyword evidence="2" id="KW-1185">Reference proteome</keyword>